<accession>A0A9W6ZS70</accession>
<proteinExistence type="predicted"/>
<evidence type="ECO:0000313" key="3">
    <source>
        <dbReference type="Proteomes" id="UP001165122"/>
    </source>
</evidence>
<sequence length="132" mass="15297">MKNKFRVPFNGTFQHLRSKFERGKGHFRKGRQRRGRDQRSSVFSTQLAGKEIIDEKHVIFKNGEPDNSVTPASDGDLIGWVWRVQGSGYFWSRHKSNGNPQDAQMLFREDRGDCFEVTTFKGKKKKKEGGVY</sequence>
<comment type="caution">
    <text evidence="2">The sequence shown here is derived from an EMBL/GenBank/DDBJ whole genome shotgun (WGS) entry which is preliminary data.</text>
</comment>
<dbReference type="EMBL" id="BRXW01000440">
    <property type="protein sequence ID" value="GMH55000.1"/>
    <property type="molecule type" value="Genomic_DNA"/>
</dbReference>
<keyword evidence="3" id="KW-1185">Reference proteome</keyword>
<reference evidence="3" key="1">
    <citation type="journal article" date="2023" name="Commun. Biol.">
        <title>Genome analysis of Parmales, the sister group of diatoms, reveals the evolutionary specialization of diatoms from phago-mixotrophs to photoautotrophs.</title>
        <authorList>
            <person name="Ban H."/>
            <person name="Sato S."/>
            <person name="Yoshikawa S."/>
            <person name="Yamada K."/>
            <person name="Nakamura Y."/>
            <person name="Ichinomiya M."/>
            <person name="Sato N."/>
            <person name="Blanc-Mathieu R."/>
            <person name="Endo H."/>
            <person name="Kuwata A."/>
            <person name="Ogata H."/>
        </authorList>
    </citation>
    <scope>NUCLEOTIDE SEQUENCE [LARGE SCALE GENOMIC DNA]</scope>
    <source>
        <strain evidence="3">NIES 3700</strain>
    </source>
</reference>
<feature type="region of interest" description="Disordered" evidence="1">
    <location>
        <begin position="23"/>
        <end position="44"/>
    </location>
</feature>
<evidence type="ECO:0000313" key="2">
    <source>
        <dbReference type="EMBL" id="GMH55000.1"/>
    </source>
</evidence>
<name>A0A9W6ZS70_9STRA</name>
<dbReference type="Proteomes" id="UP001165122">
    <property type="component" value="Unassembled WGS sequence"/>
</dbReference>
<protein>
    <submittedName>
        <fullName evidence="2">Uncharacterized protein</fullName>
    </submittedName>
</protein>
<gene>
    <name evidence="2" type="ORF">TrLO_g10016</name>
</gene>
<dbReference type="AlphaFoldDB" id="A0A9W6ZS70"/>
<feature type="compositionally biased region" description="Basic residues" evidence="1">
    <location>
        <begin position="25"/>
        <end position="36"/>
    </location>
</feature>
<evidence type="ECO:0000256" key="1">
    <source>
        <dbReference type="SAM" id="MobiDB-lite"/>
    </source>
</evidence>
<organism evidence="2 3">
    <name type="scientific">Triparma laevis f. longispina</name>
    <dbReference type="NCBI Taxonomy" id="1714387"/>
    <lineage>
        <taxon>Eukaryota</taxon>
        <taxon>Sar</taxon>
        <taxon>Stramenopiles</taxon>
        <taxon>Ochrophyta</taxon>
        <taxon>Bolidophyceae</taxon>
        <taxon>Parmales</taxon>
        <taxon>Triparmaceae</taxon>
        <taxon>Triparma</taxon>
    </lineage>
</organism>